<evidence type="ECO:0000313" key="8">
    <source>
        <dbReference type="EMBL" id="NVP33377.1"/>
    </source>
</evidence>
<dbReference type="Gene3D" id="3.30.160.390">
    <property type="entry name" value="Integrase, DNA-binding domain"/>
    <property type="match status" value="1"/>
</dbReference>
<evidence type="ECO:0000259" key="6">
    <source>
        <dbReference type="PROSITE" id="PS51900"/>
    </source>
</evidence>
<dbReference type="GO" id="GO:0015074">
    <property type="term" value="P:DNA integration"/>
    <property type="evidence" value="ECO:0007669"/>
    <property type="project" value="UniProtKB-KW"/>
</dbReference>
<dbReference type="SUPFAM" id="SSF56349">
    <property type="entry name" value="DNA breaking-rejoining enzymes"/>
    <property type="match status" value="1"/>
</dbReference>
<evidence type="ECO:0000256" key="5">
    <source>
        <dbReference type="PROSITE-ProRule" id="PRU01248"/>
    </source>
</evidence>
<name>A0A7Y7USJ3_9SPHN</name>
<reference evidence="9 10" key="1">
    <citation type="submission" date="2020-05" db="EMBL/GenBank/DDBJ databases">
        <title>Draft Genome Sequences of Sphingomonas sp. Isolated from the International Space Station.</title>
        <authorList>
            <person name="Bijlani S."/>
            <person name="Singh N.K."/>
            <person name="Mason C.E."/>
            <person name="Wang C.C."/>
            <person name="Venkateswaran K."/>
        </authorList>
    </citation>
    <scope>NUCLEOTIDE SEQUENCE [LARGE SCALE GENOMIC DNA]</scope>
    <source>
        <strain evidence="7 10">IIF7SW-B5</strain>
        <strain evidence="8">ISS-IIF7SWP</strain>
    </source>
</reference>
<dbReference type="Proteomes" id="UP000557656">
    <property type="component" value="Unassembled WGS sequence"/>
</dbReference>
<evidence type="ECO:0000313" key="9">
    <source>
        <dbReference type="Proteomes" id="UP000531581"/>
    </source>
</evidence>
<evidence type="ECO:0000313" key="10">
    <source>
        <dbReference type="Proteomes" id="UP000557656"/>
    </source>
</evidence>
<dbReference type="InterPro" id="IPR013762">
    <property type="entry name" value="Integrase-like_cat_sf"/>
</dbReference>
<evidence type="ECO:0000313" key="7">
    <source>
        <dbReference type="EMBL" id="NNG55003.1"/>
    </source>
</evidence>
<protein>
    <submittedName>
        <fullName evidence="8">Integrase arm-type DNA-binding domain-containing protein</fullName>
    </submittedName>
</protein>
<evidence type="ECO:0000256" key="3">
    <source>
        <dbReference type="ARBA" id="ARBA00023125"/>
    </source>
</evidence>
<dbReference type="InterPro" id="IPR010998">
    <property type="entry name" value="Integrase_recombinase_N"/>
</dbReference>
<dbReference type="PANTHER" id="PTHR30629:SF2">
    <property type="entry name" value="PROPHAGE INTEGRASE INTS-RELATED"/>
    <property type="match status" value="1"/>
</dbReference>
<dbReference type="InterPro" id="IPR038488">
    <property type="entry name" value="Integrase_DNA-bd_sf"/>
</dbReference>
<dbReference type="RefSeq" id="WP_061779768.1">
    <property type="nucleotide sequence ID" value="NZ_JABEOV010000026.1"/>
</dbReference>
<dbReference type="EMBL" id="JABYQV010000036">
    <property type="protein sequence ID" value="NVP33377.1"/>
    <property type="molecule type" value="Genomic_DNA"/>
</dbReference>
<dbReference type="InterPro" id="IPR053876">
    <property type="entry name" value="Phage_int_M"/>
</dbReference>
<evidence type="ECO:0000256" key="4">
    <source>
        <dbReference type="ARBA" id="ARBA00023172"/>
    </source>
</evidence>
<dbReference type="InterPro" id="IPR011010">
    <property type="entry name" value="DNA_brk_join_enz"/>
</dbReference>
<dbReference type="GeneID" id="78485873"/>
<dbReference type="CDD" id="cd00801">
    <property type="entry name" value="INT_P4_C"/>
    <property type="match status" value="1"/>
</dbReference>
<dbReference type="PROSITE" id="PS51900">
    <property type="entry name" value="CB"/>
    <property type="match status" value="1"/>
</dbReference>
<proteinExistence type="inferred from homology"/>
<comment type="similarity">
    <text evidence="1">Belongs to the 'phage' integrase family.</text>
</comment>
<keyword evidence="2" id="KW-0229">DNA integration</keyword>
<sequence length="484" mass="53306">MAHALNKLIARQVASIKEPGRYADGGGLYFRITNAGSKSWVFMVTQGGKRIEIGLGRVINRPLAAARQMAQQMRDAMAEGKDPRSVLADALHPQPAEPALTPLTFGEFADQYIASVEDGWKSPIHRQQWRSSLRDHAGSLLAKPLADISTDDVLAVLEPIWLTKAETAKRVRGRIEKVLAAAMARKLRPRDAINPAAWRGHLQVLLPSQAKVTRHHHAALAYHDAPAFMAQLRNRTALAARCLEFTILTAARSGEALGAIDIENKLWVVPGERMKAGTEHIVPLSDAAMAVLDRIPAGNRKRTDPVLGVAGAARSNMAMAMLLRRMGHGDITTHGFRSTFRDWAGDRTDFPREIIEQALAHTIQNKAERVHRRGTAVDRRRHLMQNWAAFLFGPHRIDAVNSGPSNLRLPISEDLMKESQNEGVCYVSAGDAVDYLAQHVGGTYQARTLIIDAMHSGDLVTRCDTLWEIRAFSDQSASYPALAK</sequence>
<dbReference type="Gene3D" id="1.10.150.130">
    <property type="match status" value="1"/>
</dbReference>
<evidence type="ECO:0000256" key="2">
    <source>
        <dbReference type="ARBA" id="ARBA00022908"/>
    </source>
</evidence>
<gene>
    <name evidence="7" type="ORF">HKX05_16780</name>
    <name evidence="8" type="ORF">HLV41_20285</name>
</gene>
<dbReference type="Gene3D" id="1.10.443.10">
    <property type="entry name" value="Intergrase catalytic core"/>
    <property type="match status" value="1"/>
</dbReference>
<evidence type="ECO:0000256" key="1">
    <source>
        <dbReference type="ARBA" id="ARBA00008857"/>
    </source>
</evidence>
<feature type="domain" description="Core-binding (CB)" evidence="6">
    <location>
        <begin position="103"/>
        <end position="183"/>
    </location>
</feature>
<keyword evidence="4" id="KW-0233">DNA recombination</keyword>
<accession>A0A7Y7USJ3</accession>
<dbReference type="PANTHER" id="PTHR30629">
    <property type="entry name" value="PROPHAGE INTEGRASE"/>
    <property type="match status" value="1"/>
</dbReference>
<dbReference type="Proteomes" id="UP000531581">
    <property type="component" value="Unassembled WGS sequence"/>
</dbReference>
<organism evidence="8 9">
    <name type="scientific">Sphingomonas sanguinis</name>
    <dbReference type="NCBI Taxonomy" id="33051"/>
    <lineage>
        <taxon>Bacteria</taxon>
        <taxon>Pseudomonadati</taxon>
        <taxon>Pseudomonadota</taxon>
        <taxon>Alphaproteobacteria</taxon>
        <taxon>Sphingomonadales</taxon>
        <taxon>Sphingomonadaceae</taxon>
        <taxon>Sphingomonas</taxon>
    </lineage>
</organism>
<dbReference type="GO" id="GO:0006310">
    <property type="term" value="P:DNA recombination"/>
    <property type="evidence" value="ECO:0007669"/>
    <property type="project" value="UniProtKB-KW"/>
</dbReference>
<dbReference type="GO" id="GO:0003677">
    <property type="term" value="F:DNA binding"/>
    <property type="evidence" value="ECO:0007669"/>
    <property type="project" value="UniProtKB-UniRule"/>
</dbReference>
<dbReference type="InterPro" id="IPR025166">
    <property type="entry name" value="Integrase_DNA_bind_dom"/>
</dbReference>
<keyword evidence="10" id="KW-1185">Reference proteome</keyword>
<dbReference type="InterPro" id="IPR044068">
    <property type="entry name" value="CB"/>
</dbReference>
<dbReference type="InterPro" id="IPR050808">
    <property type="entry name" value="Phage_Integrase"/>
</dbReference>
<comment type="caution">
    <text evidence="8">The sequence shown here is derived from an EMBL/GenBank/DDBJ whole genome shotgun (WGS) entry which is preliminary data.</text>
</comment>
<dbReference type="Pfam" id="PF13356">
    <property type="entry name" value="Arm-DNA-bind_3"/>
    <property type="match status" value="1"/>
</dbReference>
<dbReference type="EMBL" id="JABEOV010000026">
    <property type="protein sequence ID" value="NNG55003.1"/>
    <property type="molecule type" value="Genomic_DNA"/>
</dbReference>
<dbReference type="AlphaFoldDB" id="A0A7Y7USJ3"/>
<keyword evidence="3 5" id="KW-0238">DNA-binding</keyword>
<dbReference type="Pfam" id="PF22022">
    <property type="entry name" value="Phage_int_M"/>
    <property type="match status" value="1"/>
</dbReference>